<dbReference type="GeneID" id="24439642"/>
<reference evidence="2" key="1">
    <citation type="journal article" date="2006" name="PLoS Biol.">
        <title>Macronuclear genome sequence of the ciliate Tetrahymena thermophila, a model eukaryote.</title>
        <authorList>
            <person name="Eisen J.A."/>
            <person name="Coyne R.S."/>
            <person name="Wu M."/>
            <person name="Wu D."/>
            <person name="Thiagarajan M."/>
            <person name="Wortman J.R."/>
            <person name="Badger J.H."/>
            <person name="Ren Q."/>
            <person name="Amedeo P."/>
            <person name="Jones K.M."/>
            <person name="Tallon L.J."/>
            <person name="Delcher A.L."/>
            <person name="Salzberg S.L."/>
            <person name="Silva J.C."/>
            <person name="Haas B.J."/>
            <person name="Majoros W.H."/>
            <person name="Farzad M."/>
            <person name="Carlton J.M."/>
            <person name="Smith R.K. Jr."/>
            <person name="Garg J."/>
            <person name="Pearlman R.E."/>
            <person name="Karrer K.M."/>
            <person name="Sun L."/>
            <person name="Manning G."/>
            <person name="Elde N.C."/>
            <person name="Turkewitz A.P."/>
            <person name="Asai D.J."/>
            <person name="Wilkes D.E."/>
            <person name="Wang Y."/>
            <person name="Cai H."/>
            <person name="Collins K."/>
            <person name="Stewart B.A."/>
            <person name="Lee S.R."/>
            <person name="Wilamowska K."/>
            <person name="Weinberg Z."/>
            <person name="Ruzzo W.L."/>
            <person name="Wloga D."/>
            <person name="Gaertig J."/>
            <person name="Frankel J."/>
            <person name="Tsao C.-C."/>
            <person name="Gorovsky M.A."/>
            <person name="Keeling P.J."/>
            <person name="Waller R.F."/>
            <person name="Patron N.J."/>
            <person name="Cherry J.M."/>
            <person name="Stover N.A."/>
            <person name="Krieger C.J."/>
            <person name="del Toro C."/>
            <person name="Ryder H.F."/>
            <person name="Williamson S.C."/>
            <person name="Barbeau R.A."/>
            <person name="Hamilton E.P."/>
            <person name="Orias E."/>
        </authorList>
    </citation>
    <scope>NUCLEOTIDE SEQUENCE [LARGE SCALE GENOMIC DNA]</scope>
    <source>
        <strain evidence="2">SB210</strain>
    </source>
</reference>
<dbReference type="RefSeq" id="XP_012651674.1">
    <property type="nucleotide sequence ID" value="XM_012796220.1"/>
</dbReference>
<dbReference type="Proteomes" id="UP000009168">
    <property type="component" value="Unassembled WGS sequence"/>
</dbReference>
<dbReference type="KEGG" id="tet:TTHERM_000574229"/>
<name>W7XDT2_TETTS</name>
<accession>W7XDT2</accession>
<keyword evidence="2" id="KW-1185">Reference proteome</keyword>
<dbReference type="AlphaFoldDB" id="W7XDT2"/>
<proteinExistence type="predicted"/>
<dbReference type="InParanoid" id="W7XDT2"/>
<evidence type="ECO:0000313" key="1">
    <source>
        <dbReference type="EMBL" id="EWS75752.1"/>
    </source>
</evidence>
<protein>
    <submittedName>
        <fullName evidence="1">Uncharacterized protein</fullName>
    </submittedName>
</protein>
<sequence length="206" mass="24469">MKETYKEKLKIFKKQKIKIATKRGRKIEKETKELNNSFSFSKNKEKFLRLKNQKGFYLTNIILSNLNLSQDLFQLQMNKNQITYQIKLGLKMTLKIIQSQKQAKSQRLSRNQQTQKQNLLKQTKKDFILDDSQVPIEECSFQQKQQYVNFTPSKTIGSIYSSQKKEDLSIMYPISSIIHNVLFFQNYLIYSTIHQFGNLCKQIEFN</sequence>
<evidence type="ECO:0000313" key="2">
    <source>
        <dbReference type="Proteomes" id="UP000009168"/>
    </source>
</evidence>
<gene>
    <name evidence="1" type="ORF">TTHERM_000574229</name>
</gene>
<dbReference type="EMBL" id="GG662798">
    <property type="protein sequence ID" value="EWS75752.1"/>
    <property type="molecule type" value="Genomic_DNA"/>
</dbReference>
<organism evidence="1 2">
    <name type="scientific">Tetrahymena thermophila (strain SB210)</name>
    <dbReference type="NCBI Taxonomy" id="312017"/>
    <lineage>
        <taxon>Eukaryota</taxon>
        <taxon>Sar</taxon>
        <taxon>Alveolata</taxon>
        <taxon>Ciliophora</taxon>
        <taxon>Intramacronucleata</taxon>
        <taxon>Oligohymenophorea</taxon>
        <taxon>Hymenostomatida</taxon>
        <taxon>Tetrahymenina</taxon>
        <taxon>Tetrahymenidae</taxon>
        <taxon>Tetrahymena</taxon>
    </lineage>
</organism>